<dbReference type="AlphaFoldDB" id="A0A9D4IGA1"/>
<comment type="caution">
    <text evidence="1">The sequence shown here is derived from an EMBL/GenBank/DDBJ whole genome shotgun (WGS) entry which is preliminary data.</text>
</comment>
<gene>
    <name evidence="1" type="ORF">DPMN_173632</name>
</gene>
<accession>A0A9D4IGA1</accession>
<proteinExistence type="predicted"/>
<evidence type="ECO:0000313" key="2">
    <source>
        <dbReference type="Proteomes" id="UP000828390"/>
    </source>
</evidence>
<name>A0A9D4IGA1_DREPO</name>
<organism evidence="1 2">
    <name type="scientific">Dreissena polymorpha</name>
    <name type="common">Zebra mussel</name>
    <name type="synonym">Mytilus polymorpha</name>
    <dbReference type="NCBI Taxonomy" id="45954"/>
    <lineage>
        <taxon>Eukaryota</taxon>
        <taxon>Metazoa</taxon>
        <taxon>Spiralia</taxon>
        <taxon>Lophotrochozoa</taxon>
        <taxon>Mollusca</taxon>
        <taxon>Bivalvia</taxon>
        <taxon>Autobranchia</taxon>
        <taxon>Heteroconchia</taxon>
        <taxon>Euheterodonta</taxon>
        <taxon>Imparidentia</taxon>
        <taxon>Neoheterodontei</taxon>
        <taxon>Myida</taxon>
        <taxon>Dreissenoidea</taxon>
        <taxon>Dreissenidae</taxon>
        <taxon>Dreissena</taxon>
    </lineage>
</organism>
<reference evidence="1" key="2">
    <citation type="submission" date="2020-11" db="EMBL/GenBank/DDBJ databases">
        <authorList>
            <person name="McCartney M.A."/>
            <person name="Auch B."/>
            <person name="Kono T."/>
            <person name="Mallez S."/>
            <person name="Becker A."/>
            <person name="Gohl D.M."/>
            <person name="Silverstein K.A.T."/>
            <person name="Koren S."/>
            <person name="Bechman K.B."/>
            <person name="Herman A."/>
            <person name="Abrahante J.E."/>
            <person name="Garbe J."/>
        </authorList>
    </citation>
    <scope>NUCLEOTIDE SEQUENCE</scope>
    <source>
        <strain evidence="1">Duluth1</strain>
        <tissue evidence="1">Whole animal</tissue>
    </source>
</reference>
<evidence type="ECO:0000313" key="1">
    <source>
        <dbReference type="EMBL" id="KAH3772294.1"/>
    </source>
</evidence>
<dbReference type="EMBL" id="JAIWYP010000009">
    <property type="protein sequence ID" value="KAH3772294.1"/>
    <property type="molecule type" value="Genomic_DNA"/>
</dbReference>
<sequence>MGRIATSLSPTYSDVDIYYIILGCDGVTGVGVCEGVGGGGHGGWFGLGKNFTSFLWLPTATVTAETPNSTPIQVTSIAIRAIFFMPKLAMSLRGTGALSNQHFKVNTLFLS</sequence>
<dbReference type="Proteomes" id="UP000828390">
    <property type="component" value="Unassembled WGS sequence"/>
</dbReference>
<keyword evidence="2" id="KW-1185">Reference proteome</keyword>
<protein>
    <submittedName>
        <fullName evidence="1">Uncharacterized protein</fullName>
    </submittedName>
</protein>
<reference evidence="1" key="1">
    <citation type="journal article" date="2019" name="bioRxiv">
        <title>The Genome of the Zebra Mussel, Dreissena polymorpha: A Resource for Invasive Species Research.</title>
        <authorList>
            <person name="McCartney M.A."/>
            <person name="Auch B."/>
            <person name="Kono T."/>
            <person name="Mallez S."/>
            <person name="Zhang Y."/>
            <person name="Obille A."/>
            <person name="Becker A."/>
            <person name="Abrahante J.E."/>
            <person name="Garbe J."/>
            <person name="Badalamenti J.P."/>
            <person name="Herman A."/>
            <person name="Mangelson H."/>
            <person name="Liachko I."/>
            <person name="Sullivan S."/>
            <person name="Sone E.D."/>
            <person name="Koren S."/>
            <person name="Silverstein K.A.T."/>
            <person name="Beckman K.B."/>
            <person name="Gohl D.M."/>
        </authorList>
    </citation>
    <scope>NUCLEOTIDE SEQUENCE</scope>
    <source>
        <strain evidence="1">Duluth1</strain>
        <tissue evidence="1">Whole animal</tissue>
    </source>
</reference>